<organism evidence="9 10">
    <name type="scientific">Chishuiella changwenlii</name>
    <dbReference type="NCBI Taxonomy" id="1434701"/>
    <lineage>
        <taxon>Bacteria</taxon>
        <taxon>Pseudomonadati</taxon>
        <taxon>Bacteroidota</taxon>
        <taxon>Flavobacteriia</taxon>
        <taxon>Flavobacteriales</taxon>
        <taxon>Weeksellaceae</taxon>
        <taxon>Chishuiella</taxon>
    </lineage>
</organism>
<evidence type="ECO:0000313" key="10">
    <source>
        <dbReference type="Proteomes" id="UP000184120"/>
    </source>
</evidence>
<evidence type="ECO:0000256" key="3">
    <source>
        <dbReference type="ARBA" id="ARBA00022729"/>
    </source>
</evidence>
<comment type="similarity">
    <text evidence="2">Belongs to the SusD family.</text>
</comment>
<dbReference type="OrthoDB" id="630434at2"/>
<dbReference type="InterPro" id="IPR012944">
    <property type="entry name" value="SusD_RagB_dom"/>
</dbReference>
<evidence type="ECO:0000313" key="11">
    <source>
        <dbReference type="Proteomes" id="UP000650994"/>
    </source>
</evidence>
<protein>
    <submittedName>
        <fullName evidence="8">Membrane protein</fullName>
    </submittedName>
    <submittedName>
        <fullName evidence="9">Starch-binding associating with outer membrane</fullName>
    </submittedName>
</protein>
<feature type="domain" description="RagB/SusD" evidence="6">
    <location>
        <begin position="350"/>
        <end position="498"/>
    </location>
</feature>
<reference evidence="9" key="3">
    <citation type="submission" date="2016-11" db="EMBL/GenBank/DDBJ databases">
        <authorList>
            <person name="Jaros S."/>
            <person name="Januszkiewicz K."/>
            <person name="Wedrychowicz H."/>
        </authorList>
    </citation>
    <scope>NUCLEOTIDE SEQUENCE [LARGE SCALE GENOMIC DNA]</scope>
    <source>
        <strain evidence="9">DSM 27989</strain>
    </source>
</reference>
<dbReference type="GO" id="GO:0009279">
    <property type="term" value="C:cell outer membrane"/>
    <property type="evidence" value="ECO:0007669"/>
    <property type="project" value="UniProtKB-SubCell"/>
</dbReference>
<reference evidence="10" key="2">
    <citation type="submission" date="2016-11" db="EMBL/GenBank/DDBJ databases">
        <authorList>
            <person name="Varghese N."/>
            <person name="Submissions S."/>
        </authorList>
    </citation>
    <scope>NUCLEOTIDE SEQUENCE [LARGE SCALE GENOMIC DNA]</scope>
    <source>
        <strain evidence="10">DSM 27989</strain>
    </source>
</reference>
<comment type="subcellular location">
    <subcellularLocation>
        <location evidence="1">Cell outer membrane</location>
    </subcellularLocation>
</comment>
<dbReference type="EMBL" id="FRBH01000007">
    <property type="protein sequence ID" value="SHL28732.1"/>
    <property type="molecule type" value="Genomic_DNA"/>
</dbReference>
<dbReference type="Pfam" id="PF07980">
    <property type="entry name" value="SusD_RagB"/>
    <property type="match status" value="1"/>
</dbReference>
<evidence type="ECO:0000256" key="4">
    <source>
        <dbReference type="ARBA" id="ARBA00023136"/>
    </source>
</evidence>
<dbReference type="Gene3D" id="1.25.40.390">
    <property type="match status" value="1"/>
</dbReference>
<dbReference type="InterPro" id="IPR011990">
    <property type="entry name" value="TPR-like_helical_dom_sf"/>
</dbReference>
<dbReference type="RefSeq" id="WP_072932538.1">
    <property type="nucleotide sequence ID" value="NZ_BMFL01000001.1"/>
</dbReference>
<evidence type="ECO:0000313" key="9">
    <source>
        <dbReference type="EMBL" id="SHL28732.1"/>
    </source>
</evidence>
<keyword evidence="11" id="KW-1185">Reference proteome</keyword>
<keyword evidence="4" id="KW-0472">Membrane</keyword>
<evidence type="ECO:0000259" key="6">
    <source>
        <dbReference type="Pfam" id="PF07980"/>
    </source>
</evidence>
<keyword evidence="3" id="KW-0732">Signal</keyword>
<gene>
    <name evidence="8" type="ORF">GCM10010984_00160</name>
    <name evidence="9" type="ORF">SAMN05443634_107277</name>
</gene>
<dbReference type="Pfam" id="PF14322">
    <property type="entry name" value="SusD-like_3"/>
    <property type="match status" value="1"/>
</dbReference>
<evidence type="ECO:0000256" key="1">
    <source>
        <dbReference type="ARBA" id="ARBA00004442"/>
    </source>
</evidence>
<dbReference type="EMBL" id="BMFL01000001">
    <property type="protein sequence ID" value="GGE86303.1"/>
    <property type="molecule type" value="Genomic_DNA"/>
</dbReference>
<proteinExistence type="inferred from homology"/>
<accession>A0A1M6ZE07</accession>
<dbReference type="SUPFAM" id="SSF48452">
    <property type="entry name" value="TPR-like"/>
    <property type="match status" value="1"/>
</dbReference>
<feature type="domain" description="SusD-like N-terminal" evidence="7">
    <location>
        <begin position="108"/>
        <end position="239"/>
    </location>
</feature>
<evidence type="ECO:0000259" key="7">
    <source>
        <dbReference type="Pfam" id="PF14322"/>
    </source>
</evidence>
<name>A0A1M6ZE07_9FLAO</name>
<reference evidence="8" key="5">
    <citation type="submission" date="2024-05" db="EMBL/GenBank/DDBJ databases">
        <authorList>
            <person name="Sun Q."/>
            <person name="Zhou Y."/>
        </authorList>
    </citation>
    <scope>NUCLEOTIDE SEQUENCE</scope>
    <source>
        <strain evidence="8">CGMCC 1.12707</strain>
    </source>
</reference>
<reference evidence="8" key="1">
    <citation type="journal article" date="2014" name="Int. J. Syst. Evol. Microbiol.">
        <title>Complete genome of a new Firmicutes species belonging to the dominant human colonic microbiota ('Ruminococcus bicirculans') reveals two chromosomes and a selective capacity to utilize plant glucans.</title>
        <authorList>
            <consortium name="NISC Comparative Sequencing Program"/>
            <person name="Wegmann U."/>
            <person name="Louis P."/>
            <person name="Goesmann A."/>
            <person name="Henrissat B."/>
            <person name="Duncan S.H."/>
            <person name="Flint H.J."/>
        </authorList>
    </citation>
    <scope>NUCLEOTIDE SEQUENCE</scope>
    <source>
        <strain evidence="8">CGMCC 1.12707</strain>
    </source>
</reference>
<dbReference type="InterPro" id="IPR033985">
    <property type="entry name" value="SusD-like_N"/>
</dbReference>
<dbReference type="Proteomes" id="UP000650994">
    <property type="component" value="Unassembled WGS sequence"/>
</dbReference>
<evidence type="ECO:0000256" key="2">
    <source>
        <dbReference type="ARBA" id="ARBA00006275"/>
    </source>
</evidence>
<evidence type="ECO:0000256" key="5">
    <source>
        <dbReference type="ARBA" id="ARBA00023237"/>
    </source>
</evidence>
<sequence length="499" mass="55686">MKNIKLLISGLAITTLLLTSCNDDFLDTKSTESVDAPTIYSTSDNLMAAINGMHRNMYVRQNSSQGQNGYTGQMIISDVMGEDLIFPTTGNGWFRDELRWITPGLVTSSTASYPWTFWAGMIRNANNIITYGATATGDQILKDKAIGEAYAYRAFSNFQLVQLYGIRYTAGGNNSNLGPVLREDPADILPKQRATVEETYALIWSDLDKAQALLTGKTVTNKSHFTLANVKGLKARVALVQQDYAKAAQFANEARATSLTPSIALMSQTQYRAGFNDYTNPEWMWGVTILADQSDFFGNFHGYMSRNYNSSQIRTAPKVMSTKLYNAFPSTDVRVQVVDPTGAHTALALPSNYSKFPYTSQKFLSVSQSVSLGDVPFMRAAEMYLIEAEALYRLGREADSKTVLTTLVKARDTSFTAFTTTGDAYYQQILLNRRLELWGEGFRFYDLKRLNQKLDRTGANHNATVINNVYTIEPTDARWQWMIPQAEINANPLITQNPS</sequence>
<reference evidence="11" key="4">
    <citation type="journal article" date="2019" name="Int. J. Syst. Evol. Microbiol.">
        <title>The Global Catalogue of Microorganisms (GCM) 10K type strain sequencing project: providing services to taxonomists for standard genome sequencing and annotation.</title>
        <authorList>
            <consortium name="The Broad Institute Genomics Platform"/>
            <consortium name="The Broad Institute Genome Sequencing Center for Infectious Disease"/>
            <person name="Wu L."/>
            <person name="Ma J."/>
        </authorList>
    </citation>
    <scope>NUCLEOTIDE SEQUENCE [LARGE SCALE GENOMIC DNA]</scope>
    <source>
        <strain evidence="11">CGMCC 1.12707</strain>
    </source>
</reference>
<dbReference type="Proteomes" id="UP000184120">
    <property type="component" value="Unassembled WGS sequence"/>
</dbReference>
<dbReference type="PROSITE" id="PS51257">
    <property type="entry name" value="PROKAR_LIPOPROTEIN"/>
    <property type="match status" value="1"/>
</dbReference>
<evidence type="ECO:0000313" key="8">
    <source>
        <dbReference type="EMBL" id="GGE86303.1"/>
    </source>
</evidence>
<dbReference type="AlphaFoldDB" id="A0A1M6ZE07"/>
<dbReference type="STRING" id="1434701.SAMN05443634_107277"/>
<keyword evidence="5" id="KW-0998">Cell outer membrane</keyword>